<proteinExistence type="predicted"/>
<dbReference type="CDD" id="cd09272">
    <property type="entry name" value="RNase_HI_RT_Ty1"/>
    <property type="match status" value="1"/>
</dbReference>
<gene>
    <name evidence="1" type="ORF">Scaly_3023900</name>
</gene>
<reference evidence="1" key="2">
    <citation type="journal article" date="2024" name="Plant">
        <title>Genomic evolution and insights into agronomic trait innovations of Sesamum species.</title>
        <authorList>
            <person name="Miao H."/>
            <person name="Wang L."/>
            <person name="Qu L."/>
            <person name="Liu H."/>
            <person name="Sun Y."/>
            <person name="Le M."/>
            <person name="Wang Q."/>
            <person name="Wei S."/>
            <person name="Zheng Y."/>
            <person name="Lin W."/>
            <person name="Duan Y."/>
            <person name="Cao H."/>
            <person name="Xiong S."/>
            <person name="Wang X."/>
            <person name="Wei L."/>
            <person name="Li C."/>
            <person name="Ma Q."/>
            <person name="Ju M."/>
            <person name="Zhao R."/>
            <person name="Li G."/>
            <person name="Mu C."/>
            <person name="Tian Q."/>
            <person name="Mei H."/>
            <person name="Zhang T."/>
            <person name="Gao T."/>
            <person name="Zhang H."/>
        </authorList>
    </citation>
    <scope>NUCLEOTIDE SEQUENCE</scope>
    <source>
        <strain evidence="1">KEN8</strain>
    </source>
</reference>
<protein>
    <submittedName>
        <fullName evidence="1">Secreted RxLR effector protein</fullName>
    </submittedName>
</protein>
<sequence>MDIDYAIRKIEPAPTETSEPSEVDLSEKWERSNCLSVMFIKTKISGSIQRSVNQHNYVQSQPSTSFNGLIIVVHNTLRVETRVEQPLQTVPHVDDHEPVHPVVPHIPKNIKQPVDQQAPPENVDATLKRSTWIKRSTIPSDYMVYLQEFEFNIRAKHDPEVFSQAMRSRESNLCFAGCVDSRKSTFGYIFMIVSGVVSWMSAKQTLIATSTMEVEFVSCFEATSYGVWLKSFISGSENNRFNL</sequence>
<dbReference type="AlphaFoldDB" id="A0AAW2K8D7"/>
<comment type="caution">
    <text evidence="1">The sequence shown here is derived from an EMBL/GenBank/DDBJ whole genome shotgun (WGS) entry which is preliminary data.</text>
</comment>
<organism evidence="1">
    <name type="scientific">Sesamum calycinum</name>
    <dbReference type="NCBI Taxonomy" id="2727403"/>
    <lineage>
        <taxon>Eukaryota</taxon>
        <taxon>Viridiplantae</taxon>
        <taxon>Streptophyta</taxon>
        <taxon>Embryophyta</taxon>
        <taxon>Tracheophyta</taxon>
        <taxon>Spermatophyta</taxon>
        <taxon>Magnoliopsida</taxon>
        <taxon>eudicotyledons</taxon>
        <taxon>Gunneridae</taxon>
        <taxon>Pentapetalae</taxon>
        <taxon>asterids</taxon>
        <taxon>lamiids</taxon>
        <taxon>Lamiales</taxon>
        <taxon>Pedaliaceae</taxon>
        <taxon>Sesamum</taxon>
    </lineage>
</organism>
<name>A0AAW2K8D7_9LAMI</name>
<accession>A0AAW2K8D7</accession>
<evidence type="ECO:0000313" key="1">
    <source>
        <dbReference type="EMBL" id="KAL0302703.1"/>
    </source>
</evidence>
<dbReference type="EMBL" id="JACGWM010000516">
    <property type="protein sequence ID" value="KAL0302703.1"/>
    <property type="molecule type" value="Genomic_DNA"/>
</dbReference>
<reference evidence="1" key="1">
    <citation type="submission" date="2020-06" db="EMBL/GenBank/DDBJ databases">
        <authorList>
            <person name="Li T."/>
            <person name="Hu X."/>
            <person name="Zhang T."/>
            <person name="Song X."/>
            <person name="Zhang H."/>
            <person name="Dai N."/>
            <person name="Sheng W."/>
            <person name="Hou X."/>
            <person name="Wei L."/>
        </authorList>
    </citation>
    <scope>NUCLEOTIDE SEQUENCE</scope>
    <source>
        <strain evidence="1">KEN8</strain>
        <tissue evidence="1">Leaf</tissue>
    </source>
</reference>